<evidence type="ECO:0000313" key="3">
    <source>
        <dbReference type="Proteomes" id="UP001311232"/>
    </source>
</evidence>
<organism evidence="2 3">
    <name type="scientific">Crenichthys baileyi</name>
    <name type="common">White River springfish</name>
    <dbReference type="NCBI Taxonomy" id="28760"/>
    <lineage>
        <taxon>Eukaryota</taxon>
        <taxon>Metazoa</taxon>
        <taxon>Chordata</taxon>
        <taxon>Craniata</taxon>
        <taxon>Vertebrata</taxon>
        <taxon>Euteleostomi</taxon>
        <taxon>Actinopterygii</taxon>
        <taxon>Neopterygii</taxon>
        <taxon>Teleostei</taxon>
        <taxon>Neoteleostei</taxon>
        <taxon>Acanthomorphata</taxon>
        <taxon>Ovalentaria</taxon>
        <taxon>Atherinomorphae</taxon>
        <taxon>Cyprinodontiformes</taxon>
        <taxon>Goodeidae</taxon>
        <taxon>Crenichthys</taxon>
    </lineage>
</organism>
<dbReference type="EMBL" id="JAHHUM010001393">
    <property type="protein sequence ID" value="KAK5612520.1"/>
    <property type="molecule type" value="Genomic_DNA"/>
</dbReference>
<sequence length="167" mass="17818">MSRGLSSPFASALTFSGCCSRLHREAASAPGPGNLADASTPPRCQASESASAKPGSSEADVSPTSLSVTAQSHRLAAASPVTSPVLVTRATLDEPEKRLRLHARKLKLVRRTSLLHPSPELKEKVREIEENYEVAVRHFCCRPASSAWATSPERCCCTAHATPPEQC</sequence>
<evidence type="ECO:0000313" key="2">
    <source>
        <dbReference type="EMBL" id="KAK5612520.1"/>
    </source>
</evidence>
<dbReference type="AlphaFoldDB" id="A0AAV9RUF4"/>
<feature type="compositionally biased region" description="Polar residues" evidence="1">
    <location>
        <begin position="62"/>
        <end position="72"/>
    </location>
</feature>
<accession>A0AAV9RUF4</accession>
<dbReference type="Proteomes" id="UP001311232">
    <property type="component" value="Unassembled WGS sequence"/>
</dbReference>
<keyword evidence="3" id="KW-1185">Reference proteome</keyword>
<proteinExistence type="predicted"/>
<name>A0AAV9RUF4_9TELE</name>
<feature type="region of interest" description="Disordered" evidence="1">
    <location>
        <begin position="26"/>
        <end position="80"/>
    </location>
</feature>
<reference evidence="2 3" key="1">
    <citation type="submission" date="2021-06" db="EMBL/GenBank/DDBJ databases">
        <authorList>
            <person name="Palmer J.M."/>
        </authorList>
    </citation>
    <scope>NUCLEOTIDE SEQUENCE [LARGE SCALE GENOMIC DNA]</scope>
    <source>
        <strain evidence="2 3">MEX-2019</strain>
        <tissue evidence="2">Muscle</tissue>
    </source>
</reference>
<evidence type="ECO:0000256" key="1">
    <source>
        <dbReference type="SAM" id="MobiDB-lite"/>
    </source>
</evidence>
<dbReference type="PROSITE" id="PS51257">
    <property type="entry name" value="PROKAR_LIPOPROTEIN"/>
    <property type="match status" value="1"/>
</dbReference>
<comment type="caution">
    <text evidence="2">The sequence shown here is derived from an EMBL/GenBank/DDBJ whole genome shotgun (WGS) entry which is preliminary data.</text>
</comment>
<gene>
    <name evidence="2" type="ORF">CRENBAI_012528</name>
</gene>
<protein>
    <submittedName>
        <fullName evidence="2">Uncharacterized protein</fullName>
    </submittedName>
</protein>